<dbReference type="InterPro" id="IPR000742">
    <property type="entry name" value="EGF"/>
</dbReference>
<keyword evidence="3" id="KW-1133">Transmembrane helix</keyword>
<name>A0A6A6W5N0_9PEZI</name>
<dbReference type="RefSeq" id="XP_033599930.1">
    <property type="nucleotide sequence ID" value="XM_033744100.1"/>
</dbReference>
<feature type="compositionally biased region" description="Low complexity" evidence="2">
    <location>
        <begin position="747"/>
        <end position="771"/>
    </location>
</feature>
<feature type="transmembrane region" description="Helical" evidence="3">
    <location>
        <begin position="584"/>
        <end position="611"/>
    </location>
</feature>
<dbReference type="EMBL" id="ML996573">
    <property type="protein sequence ID" value="KAF2757479.1"/>
    <property type="molecule type" value="Genomic_DNA"/>
</dbReference>
<evidence type="ECO:0000313" key="5">
    <source>
        <dbReference type="EMBL" id="KAF2757479.1"/>
    </source>
</evidence>
<feature type="region of interest" description="Disordered" evidence="2">
    <location>
        <begin position="526"/>
        <end position="576"/>
    </location>
</feature>
<protein>
    <recommendedName>
        <fullName evidence="4">EGF-like domain-containing protein</fullName>
    </recommendedName>
</protein>
<feature type="compositionally biased region" description="Polar residues" evidence="2">
    <location>
        <begin position="78"/>
        <end position="91"/>
    </location>
</feature>
<dbReference type="PANTHER" id="PTHR17178:SF0">
    <property type="entry name" value="SERGLYCIN"/>
    <property type="match status" value="1"/>
</dbReference>
<sequence>MNPGFGEGDAPYGASAERWNMSTSRKGSVKAARERLQVAQNNQRQGMLSAGRSQGTYPAPNQLVSQFQARPRNDHAPMTSSLGMSNVQPHPQWTLEEDSHDQYVHGQQAQRKEPPPRPPRPSYVPSILDPTHYTTASTYGQPLHDSMQTPIEPYQAQPQYYEYGHSDPQPDWSPEHYLSPNYHSHRNSDRPMTLMSQSTASSLGEIPDFPIVPNPHQQKKSPLVGPPPSARRGPSSYYSQMSFVSPIVEESEGTKSHNSFASSNVFSPEQHASYDDGERSVTDDKDLEKDPNYALAGAGPQGSNRGPVRKASLGRREKPMLTTIRSGDTLRDEAVEQGISSKTKGAIAQAAVAAGAAGGAFAAGFGSRHGSKSNSRVNSPGGSRSELSSGTGLLEDSSSDSESLISPIQGVAAGRPNISRSRSPLAISVLDSDSDAPTGRGQSSNRPIRQASFADRARTRRPPKLNMDAVRDAEARGSLTSLPDLIRRATRLAANLDRGKTASRLGLDVFADGTYNGHHRGSGSLSDMLASFPPPALGTPDQGSFSRERGSRWPPRHFDQISTYHDEKSPDRKKQGRRCCGMPLWVFIVVMLILFLLIAAAVVVPVVLIVLPRQRDSSQASVASQCNTSFSCSNNGVVITTPQGSCSCLCKDGFTGERCTTASDASCTTMSIPGVDSATLGNVIPRLLNDANQNFSIPLDAAQVVAQLNAADLSCRAENSLVNFGTGSSRRRSLDYISQPILPRQESSAASTAVPTSTPSATPTPSSTSTPKPTPSGADSVTYTLDFARVSVLFILQISTSVDTASEAQSSIKDALSNVPRETLNHISVKNFTINLADYHITVPNGTTYGNQ</sequence>
<keyword evidence="3" id="KW-0812">Transmembrane</keyword>
<feature type="region of interest" description="Disordered" evidence="2">
    <location>
        <begin position="254"/>
        <end position="329"/>
    </location>
</feature>
<proteinExistence type="predicted"/>
<feature type="compositionally biased region" description="Low complexity" evidence="2">
    <location>
        <begin position="381"/>
        <end position="402"/>
    </location>
</feature>
<dbReference type="Proteomes" id="UP000799437">
    <property type="component" value="Unassembled WGS sequence"/>
</dbReference>
<dbReference type="OrthoDB" id="283575at2759"/>
<keyword evidence="6" id="KW-1185">Reference proteome</keyword>
<feature type="region of interest" description="Disordered" evidence="2">
    <location>
        <begin position="429"/>
        <end position="466"/>
    </location>
</feature>
<dbReference type="PROSITE" id="PS01186">
    <property type="entry name" value="EGF_2"/>
    <property type="match status" value="1"/>
</dbReference>
<feature type="compositionally biased region" description="Low complexity" evidence="2">
    <location>
        <begin position="152"/>
        <end position="163"/>
    </location>
</feature>
<gene>
    <name evidence="5" type="ORF">EJ05DRAFT_476731</name>
</gene>
<dbReference type="PROSITE" id="PS00022">
    <property type="entry name" value="EGF_1"/>
    <property type="match status" value="1"/>
</dbReference>
<evidence type="ECO:0000256" key="3">
    <source>
        <dbReference type="SAM" id="Phobius"/>
    </source>
</evidence>
<dbReference type="CDD" id="cd00054">
    <property type="entry name" value="EGF_CA"/>
    <property type="match status" value="1"/>
</dbReference>
<feature type="compositionally biased region" description="Polar residues" evidence="2">
    <location>
        <begin position="38"/>
        <end position="56"/>
    </location>
</feature>
<dbReference type="GeneID" id="54485154"/>
<dbReference type="PROSITE" id="PS50026">
    <property type="entry name" value="EGF_3"/>
    <property type="match status" value="1"/>
</dbReference>
<feature type="region of interest" description="Disordered" evidence="2">
    <location>
        <begin position="365"/>
        <end position="402"/>
    </location>
</feature>
<feature type="compositionally biased region" description="Polar residues" evidence="2">
    <location>
        <begin position="256"/>
        <end position="267"/>
    </location>
</feature>
<keyword evidence="3" id="KW-0472">Membrane</keyword>
<evidence type="ECO:0000256" key="2">
    <source>
        <dbReference type="SAM" id="MobiDB-lite"/>
    </source>
</evidence>
<accession>A0A6A6W5N0</accession>
<evidence type="ECO:0000259" key="4">
    <source>
        <dbReference type="PROSITE" id="PS50026"/>
    </source>
</evidence>
<feature type="disulfide bond" evidence="1">
    <location>
        <begin position="650"/>
        <end position="659"/>
    </location>
</feature>
<dbReference type="AlphaFoldDB" id="A0A6A6W5N0"/>
<evidence type="ECO:0000313" key="6">
    <source>
        <dbReference type="Proteomes" id="UP000799437"/>
    </source>
</evidence>
<dbReference type="PANTHER" id="PTHR17178">
    <property type="entry name" value="SECRETORY GRANULE PROTEOGLYCAN CORE PROTEIN"/>
    <property type="match status" value="1"/>
</dbReference>
<feature type="region of interest" description="Disordered" evidence="2">
    <location>
        <begin position="1"/>
        <end position="237"/>
    </location>
</feature>
<feature type="region of interest" description="Disordered" evidence="2">
    <location>
        <begin position="744"/>
        <end position="778"/>
    </location>
</feature>
<organism evidence="5 6">
    <name type="scientific">Pseudovirgaria hyperparasitica</name>
    <dbReference type="NCBI Taxonomy" id="470096"/>
    <lineage>
        <taxon>Eukaryota</taxon>
        <taxon>Fungi</taxon>
        <taxon>Dikarya</taxon>
        <taxon>Ascomycota</taxon>
        <taxon>Pezizomycotina</taxon>
        <taxon>Dothideomycetes</taxon>
        <taxon>Dothideomycetes incertae sedis</taxon>
        <taxon>Acrospermales</taxon>
        <taxon>Acrospermaceae</taxon>
        <taxon>Pseudovirgaria</taxon>
    </lineage>
</organism>
<feature type="compositionally biased region" description="Basic and acidic residues" evidence="2">
    <location>
        <begin position="546"/>
        <end position="573"/>
    </location>
</feature>
<evidence type="ECO:0000256" key="1">
    <source>
        <dbReference type="PROSITE-ProRule" id="PRU00076"/>
    </source>
</evidence>
<keyword evidence="1" id="KW-1015">Disulfide bond</keyword>
<keyword evidence="1" id="KW-0245">EGF-like domain</keyword>
<reference evidence="5" key="1">
    <citation type="journal article" date="2020" name="Stud. Mycol.">
        <title>101 Dothideomycetes genomes: a test case for predicting lifestyles and emergence of pathogens.</title>
        <authorList>
            <person name="Haridas S."/>
            <person name="Albert R."/>
            <person name="Binder M."/>
            <person name="Bloem J."/>
            <person name="Labutti K."/>
            <person name="Salamov A."/>
            <person name="Andreopoulos B."/>
            <person name="Baker S."/>
            <person name="Barry K."/>
            <person name="Bills G."/>
            <person name="Bluhm B."/>
            <person name="Cannon C."/>
            <person name="Castanera R."/>
            <person name="Culley D."/>
            <person name="Daum C."/>
            <person name="Ezra D."/>
            <person name="Gonzalez J."/>
            <person name="Henrissat B."/>
            <person name="Kuo A."/>
            <person name="Liang C."/>
            <person name="Lipzen A."/>
            <person name="Lutzoni F."/>
            <person name="Magnuson J."/>
            <person name="Mondo S."/>
            <person name="Nolan M."/>
            <person name="Ohm R."/>
            <person name="Pangilinan J."/>
            <person name="Park H.-J."/>
            <person name="Ramirez L."/>
            <person name="Alfaro M."/>
            <person name="Sun H."/>
            <person name="Tritt A."/>
            <person name="Yoshinaga Y."/>
            <person name="Zwiers L.-H."/>
            <person name="Turgeon B."/>
            <person name="Goodwin S."/>
            <person name="Spatafora J."/>
            <person name="Crous P."/>
            <person name="Grigoriev I."/>
        </authorList>
    </citation>
    <scope>NUCLEOTIDE SEQUENCE</scope>
    <source>
        <strain evidence="5">CBS 121739</strain>
    </source>
</reference>
<feature type="domain" description="EGF-like" evidence="4">
    <location>
        <begin position="622"/>
        <end position="660"/>
    </location>
</feature>
<feature type="compositionally biased region" description="Basic and acidic residues" evidence="2">
    <location>
        <begin position="272"/>
        <end position="291"/>
    </location>
</feature>
<comment type="caution">
    <text evidence="1">Lacks conserved residue(s) required for the propagation of feature annotation.</text>
</comment>